<evidence type="ECO:0000313" key="12">
    <source>
        <dbReference type="EMBL" id="KAG0150798.1"/>
    </source>
</evidence>
<evidence type="ECO:0000256" key="9">
    <source>
        <dbReference type="PROSITE-ProRule" id="PRU10141"/>
    </source>
</evidence>
<evidence type="ECO:0000256" key="7">
    <source>
        <dbReference type="ARBA" id="ARBA00047292"/>
    </source>
</evidence>
<dbReference type="GO" id="GO:0005524">
    <property type="term" value="F:ATP binding"/>
    <property type="evidence" value="ECO:0007669"/>
    <property type="project" value="UniProtKB-UniRule"/>
</dbReference>
<organism evidence="12 13">
    <name type="scientific">Cronartium quercuum f. sp. fusiforme G11</name>
    <dbReference type="NCBI Taxonomy" id="708437"/>
    <lineage>
        <taxon>Eukaryota</taxon>
        <taxon>Fungi</taxon>
        <taxon>Dikarya</taxon>
        <taxon>Basidiomycota</taxon>
        <taxon>Pucciniomycotina</taxon>
        <taxon>Pucciniomycetes</taxon>
        <taxon>Pucciniales</taxon>
        <taxon>Coleosporiaceae</taxon>
        <taxon>Cronartium</taxon>
    </lineage>
</organism>
<comment type="catalytic activity">
    <reaction evidence="8">
        <text>L-seryl-[protein] + ATP = O-phospho-L-seryl-[protein] + ADP + H(+)</text>
        <dbReference type="Rhea" id="RHEA:17989"/>
        <dbReference type="Rhea" id="RHEA-COMP:9863"/>
        <dbReference type="Rhea" id="RHEA-COMP:11604"/>
        <dbReference type="ChEBI" id="CHEBI:15378"/>
        <dbReference type="ChEBI" id="CHEBI:29999"/>
        <dbReference type="ChEBI" id="CHEBI:30616"/>
        <dbReference type="ChEBI" id="CHEBI:83421"/>
        <dbReference type="ChEBI" id="CHEBI:456216"/>
        <dbReference type="EC" id="2.7.11.11"/>
    </reaction>
</comment>
<evidence type="ECO:0000256" key="6">
    <source>
        <dbReference type="ARBA" id="ARBA00022840"/>
    </source>
</evidence>
<dbReference type="Gene3D" id="1.10.510.10">
    <property type="entry name" value="Transferase(Phosphotransferase) domain 1"/>
    <property type="match status" value="1"/>
</dbReference>
<dbReference type="PANTHER" id="PTHR24353">
    <property type="entry name" value="CYCLIC NUCLEOTIDE-DEPENDENT PROTEIN KINASE"/>
    <property type="match status" value="1"/>
</dbReference>
<keyword evidence="3" id="KW-0808">Transferase</keyword>
<dbReference type="PROSITE" id="PS50011">
    <property type="entry name" value="PROTEIN_KINASE_DOM"/>
    <property type="match status" value="1"/>
</dbReference>
<dbReference type="InterPro" id="IPR000719">
    <property type="entry name" value="Prot_kinase_dom"/>
</dbReference>
<evidence type="ECO:0000256" key="2">
    <source>
        <dbReference type="ARBA" id="ARBA00022527"/>
    </source>
</evidence>
<accession>A0A9P6NV06</accession>
<dbReference type="Gene3D" id="3.30.200.20">
    <property type="entry name" value="Phosphorylase Kinase, domain 1"/>
    <property type="match status" value="1"/>
</dbReference>
<evidence type="ECO:0000313" key="13">
    <source>
        <dbReference type="Proteomes" id="UP000886653"/>
    </source>
</evidence>
<evidence type="ECO:0000256" key="8">
    <source>
        <dbReference type="ARBA" id="ARBA00047454"/>
    </source>
</evidence>
<comment type="similarity">
    <text evidence="10">Belongs to the protein kinase superfamily.</text>
</comment>
<dbReference type="InterPro" id="IPR008271">
    <property type="entry name" value="Ser/Thr_kinase_AS"/>
</dbReference>
<protein>
    <recommendedName>
        <fullName evidence="1">cAMP-dependent protein kinase</fullName>
        <ecNumber evidence="1">2.7.11.11</ecNumber>
    </recommendedName>
</protein>
<evidence type="ECO:0000256" key="4">
    <source>
        <dbReference type="ARBA" id="ARBA00022741"/>
    </source>
</evidence>
<comment type="caution">
    <text evidence="12">The sequence shown here is derived from an EMBL/GenBank/DDBJ whole genome shotgun (WGS) entry which is preliminary data.</text>
</comment>
<dbReference type="EMBL" id="MU167217">
    <property type="protein sequence ID" value="KAG0150798.1"/>
    <property type="molecule type" value="Genomic_DNA"/>
</dbReference>
<reference evidence="12" key="1">
    <citation type="submission" date="2013-11" db="EMBL/GenBank/DDBJ databases">
        <title>Genome sequence of the fusiform rust pathogen reveals effectors for host alternation and coevolution with pine.</title>
        <authorList>
            <consortium name="DOE Joint Genome Institute"/>
            <person name="Smith K."/>
            <person name="Pendleton A."/>
            <person name="Kubisiak T."/>
            <person name="Anderson C."/>
            <person name="Salamov A."/>
            <person name="Aerts A."/>
            <person name="Riley R."/>
            <person name="Clum A."/>
            <person name="Lindquist E."/>
            <person name="Ence D."/>
            <person name="Campbell M."/>
            <person name="Kronenberg Z."/>
            <person name="Feau N."/>
            <person name="Dhillon B."/>
            <person name="Hamelin R."/>
            <person name="Burleigh J."/>
            <person name="Smith J."/>
            <person name="Yandell M."/>
            <person name="Nelson C."/>
            <person name="Grigoriev I."/>
            <person name="Davis J."/>
        </authorList>
    </citation>
    <scope>NUCLEOTIDE SEQUENCE</scope>
    <source>
        <strain evidence="12">G11</strain>
    </source>
</reference>
<feature type="domain" description="Protein kinase" evidence="11">
    <location>
        <begin position="1"/>
        <end position="254"/>
    </location>
</feature>
<dbReference type="Pfam" id="PF00069">
    <property type="entry name" value="Pkinase"/>
    <property type="match status" value="1"/>
</dbReference>
<dbReference type="SMART" id="SM00220">
    <property type="entry name" value="S_TKc"/>
    <property type="match status" value="1"/>
</dbReference>
<gene>
    <name evidence="12" type="ORF">CROQUDRAFT_668403</name>
</gene>
<keyword evidence="5" id="KW-0418">Kinase</keyword>
<dbReference type="PROSITE" id="PS00107">
    <property type="entry name" value="PROTEIN_KINASE_ATP"/>
    <property type="match status" value="1"/>
</dbReference>
<dbReference type="PROSITE" id="PS00108">
    <property type="entry name" value="PROTEIN_KINASE_ST"/>
    <property type="match status" value="1"/>
</dbReference>
<name>A0A9P6NV06_9BASI</name>
<keyword evidence="4 9" id="KW-0547">Nucleotide-binding</keyword>
<evidence type="ECO:0000256" key="1">
    <source>
        <dbReference type="ARBA" id="ARBA00012444"/>
    </source>
</evidence>
<keyword evidence="6 9" id="KW-0067">ATP-binding</keyword>
<comment type="catalytic activity">
    <reaction evidence="7">
        <text>L-threonyl-[protein] + ATP = O-phospho-L-threonyl-[protein] + ADP + H(+)</text>
        <dbReference type="Rhea" id="RHEA:46608"/>
        <dbReference type="Rhea" id="RHEA-COMP:11060"/>
        <dbReference type="Rhea" id="RHEA-COMP:11605"/>
        <dbReference type="ChEBI" id="CHEBI:15378"/>
        <dbReference type="ChEBI" id="CHEBI:30013"/>
        <dbReference type="ChEBI" id="CHEBI:30616"/>
        <dbReference type="ChEBI" id="CHEBI:61977"/>
        <dbReference type="ChEBI" id="CHEBI:456216"/>
        <dbReference type="EC" id="2.7.11.11"/>
    </reaction>
</comment>
<evidence type="ECO:0000256" key="10">
    <source>
        <dbReference type="RuleBase" id="RU000304"/>
    </source>
</evidence>
<sequence length="298" mass="33299">MLGSGGYGEVWLAKNRETSKVCAVKVIDKKKVFESPALTLVGREAKVMKKLGRVPFVLPLIESFSNSKFAFMVLELAEMGCLESLMERVGPMSQARSGFYLIQIAAGLDSLHRKHVIHRDLKPGNVLLTACGDVKLADFGLSKDLGDRNERTRTICGTWAYTAPEVLRADGYNFAVDWYSLGILVHQLHTGNLPFPPRRPQDTDVELFNIILDGRLVFDQTIDSKVRQCIMCLTSMAPSARPSSTRKLVQDPWVHCLPWKDILLKQIDAPSVPMRAFANTTPMAHWSMNTFNYTSALV</sequence>
<evidence type="ECO:0000256" key="3">
    <source>
        <dbReference type="ARBA" id="ARBA00022679"/>
    </source>
</evidence>
<evidence type="ECO:0000256" key="5">
    <source>
        <dbReference type="ARBA" id="ARBA00022777"/>
    </source>
</evidence>
<dbReference type="Proteomes" id="UP000886653">
    <property type="component" value="Unassembled WGS sequence"/>
</dbReference>
<dbReference type="OrthoDB" id="2495693at2759"/>
<dbReference type="GO" id="GO:0004691">
    <property type="term" value="F:cAMP-dependent protein kinase activity"/>
    <property type="evidence" value="ECO:0007669"/>
    <property type="project" value="UniProtKB-EC"/>
</dbReference>
<dbReference type="InterPro" id="IPR017441">
    <property type="entry name" value="Protein_kinase_ATP_BS"/>
</dbReference>
<proteinExistence type="inferred from homology"/>
<dbReference type="AlphaFoldDB" id="A0A9P6NV06"/>
<feature type="binding site" evidence="9">
    <location>
        <position position="25"/>
    </location>
    <ligand>
        <name>ATP</name>
        <dbReference type="ChEBI" id="CHEBI:30616"/>
    </ligand>
</feature>
<dbReference type="SUPFAM" id="SSF56112">
    <property type="entry name" value="Protein kinase-like (PK-like)"/>
    <property type="match status" value="1"/>
</dbReference>
<keyword evidence="2 10" id="KW-0723">Serine/threonine-protein kinase</keyword>
<keyword evidence="13" id="KW-1185">Reference proteome</keyword>
<dbReference type="InterPro" id="IPR011009">
    <property type="entry name" value="Kinase-like_dom_sf"/>
</dbReference>
<dbReference type="EC" id="2.7.11.11" evidence="1"/>
<evidence type="ECO:0000259" key="11">
    <source>
        <dbReference type="PROSITE" id="PS50011"/>
    </source>
</evidence>